<dbReference type="GO" id="GO:0003677">
    <property type="term" value="F:DNA binding"/>
    <property type="evidence" value="ECO:0007669"/>
    <property type="project" value="UniProtKB-KW"/>
</dbReference>
<dbReference type="PROSITE" id="PS50863">
    <property type="entry name" value="B3"/>
    <property type="match status" value="2"/>
</dbReference>
<keyword evidence="8" id="KW-1185">Reference proteome</keyword>
<protein>
    <submittedName>
        <fullName evidence="7">OLC1v1010034C1</fullName>
    </submittedName>
</protein>
<evidence type="ECO:0000256" key="5">
    <source>
        <dbReference type="ARBA" id="ARBA00023242"/>
    </source>
</evidence>
<name>A0AAV1DQB2_OLDCO</name>
<evidence type="ECO:0000313" key="7">
    <source>
        <dbReference type="EMBL" id="CAI9110070.1"/>
    </source>
</evidence>
<dbReference type="AlphaFoldDB" id="A0AAV1DQB2"/>
<evidence type="ECO:0000256" key="2">
    <source>
        <dbReference type="ARBA" id="ARBA00023015"/>
    </source>
</evidence>
<dbReference type="Gene3D" id="2.40.330.10">
    <property type="entry name" value="DNA-binding pseudobarrel domain"/>
    <property type="match status" value="2"/>
</dbReference>
<comment type="subcellular location">
    <subcellularLocation>
        <location evidence="1">Nucleus</location>
    </subcellularLocation>
</comment>
<keyword evidence="2" id="KW-0805">Transcription regulation</keyword>
<evidence type="ECO:0000259" key="6">
    <source>
        <dbReference type="PROSITE" id="PS50863"/>
    </source>
</evidence>
<sequence>MGGSSVAGKPEPSSPESKSQPHFFKVIVHPLDQGLGLPDSFLQRYGHTLQKLATLKLPNGTQWEVELCYDNGGILIRNGLKEFGEFYSIEKNHFLVFRYEGKSQFHVIIFDSSALEINYPVRSIHHYDGDGEIDAPARRQVNCRNGSTSGEIAENMIKGKWIEVGDSAVQMLEGDCDEQIDKNENPDLGLSSGLINRRRRLRQRISGEGTSKFPLQSSRSYSKAVTKAAKIAVNRKATNPNYPSFSLSVVPSQIVHPHVVCVPINFAKENFGGDCKRKYKIRLPNSGKTWPVRLSVKGRRAHIHGTGWRSFAMENRLKVGEFCTFELVKKRRFFNFERRD</sequence>
<proteinExistence type="predicted"/>
<dbReference type="Proteomes" id="UP001161247">
    <property type="component" value="Chromosome 6"/>
</dbReference>
<dbReference type="Pfam" id="PF02362">
    <property type="entry name" value="B3"/>
    <property type="match status" value="2"/>
</dbReference>
<dbReference type="CDD" id="cd10017">
    <property type="entry name" value="B3_DNA"/>
    <property type="match status" value="2"/>
</dbReference>
<accession>A0AAV1DQB2</accession>
<dbReference type="InterPro" id="IPR003340">
    <property type="entry name" value="B3_DNA-bd"/>
</dbReference>
<gene>
    <name evidence="7" type="ORF">OLC1_LOCUS17817</name>
</gene>
<feature type="domain" description="TF-B3" evidence="6">
    <location>
        <begin position="245"/>
        <end position="340"/>
    </location>
</feature>
<dbReference type="PANTHER" id="PTHR31920">
    <property type="entry name" value="B3 DOMAIN-CONTAINING"/>
    <property type="match status" value="1"/>
</dbReference>
<evidence type="ECO:0000256" key="1">
    <source>
        <dbReference type="ARBA" id="ARBA00004123"/>
    </source>
</evidence>
<dbReference type="InterPro" id="IPR050655">
    <property type="entry name" value="Plant_B3_domain"/>
</dbReference>
<dbReference type="SMART" id="SM01019">
    <property type="entry name" value="B3"/>
    <property type="match status" value="2"/>
</dbReference>
<dbReference type="InterPro" id="IPR015300">
    <property type="entry name" value="DNA-bd_pseudobarrel_sf"/>
</dbReference>
<keyword evidence="5" id="KW-0539">Nucleus</keyword>
<evidence type="ECO:0000256" key="4">
    <source>
        <dbReference type="ARBA" id="ARBA00023163"/>
    </source>
</evidence>
<organism evidence="7 8">
    <name type="scientific">Oldenlandia corymbosa var. corymbosa</name>
    <dbReference type="NCBI Taxonomy" id="529605"/>
    <lineage>
        <taxon>Eukaryota</taxon>
        <taxon>Viridiplantae</taxon>
        <taxon>Streptophyta</taxon>
        <taxon>Embryophyta</taxon>
        <taxon>Tracheophyta</taxon>
        <taxon>Spermatophyta</taxon>
        <taxon>Magnoliopsida</taxon>
        <taxon>eudicotyledons</taxon>
        <taxon>Gunneridae</taxon>
        <taxon>Pentapetalae</taxon>
        <taxon>asterids</taxon>
        <taxon>lamiids</taxon>
        <taxon>Gentianales</taxon>
        <taxon>Rubiaceae</taxon>
        <taxon>Rubioideae</taxon>
        <taxon>Spermacoceae</taxon>
        <taxon>Hedyotis-Oldenlandia complex</taxon>
        <taxon>Oldenlandia</taxon>
    </lineage>
</organism>
<keyword evidence="3" id="KW-0238">DNA-binding</keyword>
<dbReference type="SUPFAM" id="SSF101936">
    <property type="entry name" value="DNA-binding pseudobarrel domain"/>
    <property type="match status" value="2"/>
</dbReference>
<reference evidence="7" key="1">
    <citation type="submission" date="2023-03" db="EMBL/GenBank/DDBJ databases">
        <authorList>
            <person name="Julca I."/>
        </authorList>
    </citation>
    <scope>NUCLEOTIDE SEQUENCE</scope>
</reference>
<dbReference type="GO" id="GO:0005634">
    <property type="term" value="C:nucleus"/>
    <property type="evidence" value="ECO:0007669"/>
    <property type="project" value="UniProtKB-SubCell"/>
</dbReference>
<feature type="domain" description="TF-B3" evidence="6">
    <location>
        <begin position="20"/>
        <end position="113"/>
    </location>
</feature>
<dbReference type="EMBL" id="OX459123">
    <property type="protein sequence ID" value="CAI9110070.1"/>
    <property type="molecule type" value="Genomic_DNA"/>
</dbReference>
<evidence type="ECO:0000313" key="8">
    <source>
        <dbReference type="Proteomes" id="UP001161247"/>
    </source>
</evidence>
<evidence type="ECO:0000256" key="3">
    <source>
        <dbReference type="ARBA" id="ARBA00023125"/>
    </source>
</evidence>
<keyword evidence="4" id="KW-0804">Transcription</keyword>
<dbReference type="PANTHER" id="PTHR31920:SF108">
    <property type="entry name" value="B3 DOMAIN-CONTAINING TRANSCRIPTION FACTOR VRN1-LIKE"/>
    <property type="match status" value="1"/>
</dbReference>